<feature type="transmembrane region" description="Helical" evidence="6">
    <location>
        <begin position="12"/>
        <end position="32"/>
    </location>
</feature>
<feature type="transmembrane region" description="Helical" evidence="6">
    <location>
        <begin position="234"/>
        <end position="251"/>
    </location>
</feature>
<feature type="transmembrane region" description="Helical" evidence="6">
    <location>
        <begin position="314"/>
        <end position="340"/>
    </location>
</feature>
<dbReference type="InterPro" id="IPR002797">
    <property type="entry name" value="Polysacc_synth"/>
</dbReference>
<feature type="transmembrane region" description="Helical" evidence="6">
    <location>
        <begin position="147"/>
        <end position="172"/>
    </location>
</feature>
<sequence>MGSLKSLAGETVVYGGGTILVRLLNWLLMPYYIRTMSNIQYGYITEIYGYIAIFLVVLTYGFETTFFRFSKNDNYKGVFTTGFLSILTTSSVFIVFLFFLLKNIKLSDQLESYNELIWLAGLIVAFDAVSALIFAKLRYLGKSIRFAIIKLLNVLILIFFNIFFLLVCPYLLKNYTESVFSNLVNSFYRDNQEAYYVLFSNLIASVFILIILLKDIKGVIKGFDFSLLKRMYKYSFPILIVGITGMINQSIDKALLPRLIGGDEGYKMVALYGANFKIGVLMAMFTQSFRMAFEPFFFKHSQSSQDNSIYSTILNYFVLFGLLIFIGVTFFMDIINLILVPEYTKANGVIPLVLIAQLLSGIYFTLSVWYKVSDKTIYGAYMGVIGTTVTLLSNLILIPIIGYYGCAISGLLCFASMVVFSIIWGNKYYKIDYDWLRILKYVVFTALLYFLGIYIIPYIFHVITPLTGPLYNIALFLLRFGLIVVFLWTIYVLEFKKLIKIKNVSTN</sequence>
<name>A0AAE3M1L0_9BACT</name>
<dbReference type="EMBL" id="JAPDPJ010000001">
    <property type="protein sequence ID" value="MCW3785172.1"/>
    <property type="molecule type" value="Genomic_DNA"/>
</dbReference>
<feature type="transmembrane region" description="Helical" evidence="6">
    <location>
        <begin position="378"/>
        <end position="401"/>
    </location>
</feature>
<feature type="transmembrane region" description="Helical" evidence="6">
    <location>
        <begin position="47"/>
        <end position="66"/>
    </location>
</feature>
<feature type="transmembrane region" description="Helical" evidence="6">
    <location>
        <begin position="346"/>
        <end position="366"/>
    </location>
</feature>
<keyword evidence="8" id="KW-1185">Reference proteome</keyword>
<comment type="subcellular location">
    <subcellularLocation>
        <location evidence="1">Cell membrane</location>
        <topology evidence="1">Multi-pass membrane protein</topology>
    </subcellularLocation>
</comment>
<protein>
    <submittedName>
        <fullName evidence="7">Polysaccharide biosynthesis C-terminal domain-containing protein</fullName>
    </submittedName>
</protein>
<dbReference type="RefSeq" id="WP_301188743.1">
    <property type="nucleotide sequence ID" value="NZ_JAPDPJ010000001.1"/>
</dbReference>
<dbReference type="Pfam" id="PF01943">
    <property type="entry name" value="Polysacc_synt"/>
    <property type="match status" value="1"/>
</dbReference>
<feature type="transmembrane region" description="Helical" evidence="6">
    <location>
        <begin position="271"/>
        <end position="293"/>
    </location>
</feature>
<dbReference type="GO" id="GO:0005886">
    <property type="term" value="C:plasma membrane"/>
    <property type="evidence" value="ECO:0007669"/>
    <property type="project" value="UniProtKB-SubCell"/>
</dbReference>
<organism evidence="7 8">
    <name type="scientific">Plebeiibacterium sediminum</name>
    <dbReference type="NCBI Taxonomy" id="2992112"/>
    <lineage>
        <taxon>Bacteria</taxon>
        <taxon>Pseudomonadati</taxon>
        <taxon>Bacteroidota</taxon>
        <taxon>Bacteroidia</taxon>
        <taxon>Marinilabiliales</taxon>
        <taxon>Marinilabiliaceae</taxon>
        <taxon>Plebeiibacterium</taxon>
    </lineage>
</organism>
<evidence type="ECO:0000256" key="4">
    <source>
        <dbReference type="ARBA" id="ARBA00022989"/>
    </source>
</evidence>
<feature type="transmembrane region" description="Helical" evidence="6">
    <location>
        <begin position="194"/>
        <end position="213"/>
    </location>
</feature>
<evidence type="ECO:0000256" key="1">
    <source>
        <dbReference type="ARBA" id="ARBA00004651"/>
    </source>
</evidence>
<feature type="transmembrane region" description="Helical" evidence="6">
    <location>
        <begin position="472"/>
        <end position="493"/>
    </location>
</feature>
<gene>
    <name evidence="7" type="ORF">OM075_01770</name>
</gene>
<keyword evidence="4 6" id="KW-1133">Transmembrane helix</keyword>
<dbReference type="PANTHER" id="PTHR30250:SF11">
    <property type="entry name" value="O-ANTIGEN TRANSPORTER-RELATED"/>
    <property type="match status" value="1"/>
</dbReference>
<dbReference type="AlphaFoldDB" id="A0AAE3M1L0"/>
<evidence type="ECO:0000313" key="7">
    <source>
        <dbReference type="EMBL" id="MCW3785172.1"/>
    </source>
</evidence>
<feature type="transmembrane region" description="Helical" evidence="6">
    <location>
        <begin position="116"/>
        <end position="135"/>
    </location>
</feature>
<reference evidence="7" key="1">
    <citation type="submission" date="2022-10" db="EMBL/GenBank/DDBJ databases">
        <authorList>
            <person name="Yu W.X."/>
        </authorList>
    </citation>
    <scope>NUCLEOTIDE SEQUENCE</scope>
    <source>
        <strain evidence="7">AAT</strain>
    </source>
</reference>
<evidence type="ECO:0000256" key="2">
    <source>
        <dbReference type="ARBA" id="ARBA00022475"/>
    </source>
</evidence>
<evidence type="ECO:0000256" key="3">
    <source>
        <dbReference type="ARBA" id="ARBA00022692"/>
    </source>
</evidence>
<dbReference type="InterPro" id="IPR050833">
    <property type="entry name" value="Poly_Biosynth_Transport"/>
</dbReference>
<dbReference type="Proteomes" id="UP001209229">
    <property type="component" value="Unassembled WGS sequence"/>
</dbReference>
<accession>A0AAE3M1L0</accession>
<dbReference type="PANTHER" id="PTHR30250">
    <property type="entry name" value="PST FAMILY PREDICTED COLANIC ACID TRANSPORTER"/>
    <property type="match status" value="1"/>
</dbReference>
<evidence type="ECO:0000313" key="8">
    <source>
        <dbReference type="Proteomes" id="UP001209229"/>
    </source>
</evidence>
<evidence type="ECO:0000256" key="5">
    <source>
        <dbReference type="ARBA" id="ARBA00023136"/>
    </source>
</evidence>
<keyword evidence="3 6" id="KW-0812">Transmembrane</keyword>
<keyword evidence="2" id="KW-1003">Cell membrane</keyword>
<evidence type="ECO:0000256" key="6">
    <source>
        <dbReference type="SAM" id="Phobius"/>
    </source>
</evidence>
<feature type="transmembrane region" description="Helical" evidence="6">
    <location>
        <begin position="438"/>
        <end position="460"/>
    </location>
</feature>
<proteinExistence type="predicted"/>
<comment type="caution">
    <text evidence="7">The sequence shown here is derived from an EMBL/GenBank/DDBJ whole genome shotgun (WGS) entry which is preliminary data.</text>
</comment>
<feature type="transmembrane region" description="Helical" evidence="6">
    <location>
        <begin position="407"/>
        <end position="426"/>
    </location>
</feature>
<feature type="transmembrane region" description="Helical" evidence="6">
    <location>
        <begin position="78"/>
        <end position="101"/>
    </location>
</feature>
<keyword evidence="5 6" id="KW-0472">Membrane</keyword>